<dbReference type="Gene3D" id="1.10.10.10">
    <property type="entry name" value="Winged helix-like DNA-binding domain superfamily/Winged helix DNA-binding domain"/>
    <property type="match status" value="1"/>
</dbReference>
<gene>
    <name evidence="7" type="ORF">Q8X39_11505</name>
</gene>
<dbReference type="InterPro" id="IPR000847">
    <property type="entry name" value="LysR_HTH_N"/>
</dbReference>
<keyword evidence="8" id="KW-1185">Reference proteome</keyword>
<evidence type="ECO:0000256" key="5">
    <source>
        <dbReference type="ARBA" id="ARBA00023163"/>
    </source>
</evidence>
<keyword evidence="3" id="KW-0238">DNA-binding</keyword>
<dbReference type="CDD" id="cd08433">
    <property type="entry name" value="PBP2_Nac"/>
    <property type="match status" value="1"/>
</dbReference>
<evidence type="ECO:0000256" key="4">
    <source>
        <dbReference type="ARBA" id="ARBA00023159"/>
    </source>
</evidence>
<dbReference type="PANTHER" id="PTHR30293:SF0">
    <property type="entry name" value="NITROGEN ASSIMILATION REGULATORY PROTEIN NAC"/>
    <property type="match status" value="1"/>
</dbReference>
<dbReference type="RefSeq" id="WP_305749810.1">
    <property type="nucleotide sequence ID" value="NZ_JAUZEE010000005.1"/>
</dbReference>
<reference evidence="7 8" key="1">
    <citation type="submission" date="2023-08" db="EMBL/GenBank/DDBJ databases">
        <authorList>
            <person name="Roldan D.M."/>
            <person name="Menes R.J."/>
        </authorList>
    </citation>
    <scope>NUCLEOTIDE SEQUENCE [LARGE SCALE GENOMIC DNA]</scope>
    <source>
        <strain evidence="7 8">CCM 2812</strain>
    </source>
</reference>
<dbReference type="InterPro" id="IPR005119">
    <property type="entry name" value="LysR_subst-bd"/>
</dbReference>
<dbReference type="SUPFAM" id="SSF53850">
    <property type="entry name" value="Periplasmic binding protein-like II"/>
    <property type="match status" value="1"/>
</dbReference>
<comment type="similarity">
    <text evidence="1">Belongs to the LysR transcriptional regulatory family.</text>
</comment>
<dbReference type="Gene3D" id="3.40.190.290">
    <property type="match status" value="1"/>
</dbReference>
<dbReference type="Pfam" id="PF03466">
    <property type="entry name" value="LysR_substrate"/>
    <property type="match status" value="1"/>
</dbReference>
<dbReference type="PROSITE" id="PS50931">
    <property type="entry name" value="HTH_LYSR"/>
    <property type="match status" value="1"/>
</dbReference>
<protein>
    <submittedName>
        <fullName evidence="7">LysR substrate-binding domain-containing protein</fullName>
    </submittedName>
</protein>
<dbReference type="PANTHER" id="PTHR30293">
    <property type="entry name" value="TRANSCRIPTIONAL REGULATORY PROTEIN NAC-RELATED"/>
    <property type="match status" value="1"/>
</dbReference>
<dbReference type="Pfam" id="PF00126">
    <property type="entry name" value="HTH_1"/>
    <property type="match status" value="1"/>
</dbReference>
<comment type="caution">
    <text evidence="7">The sequence shown here is derived from an EMBL/GenBank/DDBJ whole genome shotgun (WGS) entry which is preliminary data.</text>
</comment>
<dbReference type="InterPro" id="IPR036390">
    <property type="entry name" value="WH_DNA-bd_sf"/>
</dbReference>
<accession>A0ABT9G468</accession>
<name>A0ABT9G468_LEPDI</name>
<evidence type="ECO:0000259" key="6">
    <source>
        <dbReference type="PROSITE" id="PS50931"/>
    </source>
</evidence>
<sequence>MNLKQLEYFVQVAELGSFSKAAVVLDIAQPALSRQVRTLETELRETLLTRNGRGVEMTEAGRRWFDHCVQILQQVAQAQEDMGTSRDAPVGRVNIGLPPTIGRQLTLPLIDAFQRRLPQARLAIVEGMSAHVSEWIATGRVDLGLLYNPEAQPALQISPLLQETLCLVSPATPDPADASRAPLPLRELAGYALVLPERQHVIRRLLDSQATLVGLQLDIAWEVSSIAAIIDLVAAGYGHAVLTASAVQASGQADRLVVRPLTGPALSSVLCLATPAHKRPNALVRQSCQVLRELVTRLPQNAAAGSLPG</sequence>
<evidence type="ECO:0000256" key="1">
    <source>
        <dbReference type="ARBA" id="ARBA00009437"/>
    </source>
</evidence>
<dbReference type="Proteomes" id="UP001235760">
    <property type="component" value="Unassembled WGS sequence"/>
</dbReference>
<evidence type="ECO:0000256" key="2">
    <source>
        <dbReference type="ARBA" id="ARBA00023015"/>
    </source>
</evidence>
<keyword evidence="2" id="KW-0805">Transcription regulation</keyword>
<evidence type="ECO:0000256" key="3">
    <source>
        <dbReference type="ARBA" id="ARBA00023125"/>
    </source>
</evidence>
<dbReference type="InterPro" id="IPR036388">
    <property type="entry name" value="WH-like_DNA-bd_sf"/>
</dbReference>
<evidence type="ECO:0000313" key="8">
    <source>
        <dbReference type="Proteomes" id="UP001235760"/>
    </source>
</evidence>
<dbReference type="PRINTS" id="PR00039">
    <property type="entry name" value="HTHLYSR"/>
</dbReference>
<evidence type="ECO:0000313" key="7">
    <source>
        <dbReference type="EMBL" id="MDP4301264.1"/>
    </source>
</evidence>
<dbReference type="EMBL" id="JAUZEE010000005">
    <property type="protein sequence ID" value="MDP4301264.1"/>
    <property type="molecule type" value="Genomic_DNA"/>
</dbReference>
<feature type="domain" description="HTH lysR-type" evidence="6">
    <location>
        <begin position="1"/>
        <end position="58"/>
    </location>
</feature>
<keyword evidence="4" id="KW-0010">Activator</keyword>
<keyword evidence="5" id="KW-0804">Transcription</keyword>
<dbReference type="SUPFAM" id="SSF46785">
    <property type="entry name" value="Winged helix' DNA-binding domain"/>
    <property type="match status" value="1"/>
</dbReference>
<organism evidence="7 8">
    <name type="scientific">Leptothrix discophora</name>
    <dbReference type="NCBI Taxonomy" id="89"/>
    <lineage>
        <taxon>Bacteria</taxon>
        <taxon>Pseudomonadati</taxon>
        <taxon>Pseudomonadota</taxon>
        <taxon>Betaproteobacteria</taxon>
        <taxon>Burkholderiales</taxon>
        <taxon>Sphaerotilaceae</taxon>
        <taxon>Leptothrix</taxon>
    </lineage>
</organism>
<proteinExistence type="inferred from homology"/>